<evidence type="ECO:0000313" key="9">
    <source>
        <dbReference type="Proteomes" id="UP000035035"/>
    </source>
</evidence>
<dbReference type="SUPFAM" id="SSF103473">
    <property type="entry name" value="MFS general substrate transporter"/>
    <property type="match status" value="1"/>
</dbReference>
<feature type="transmembrane region" description="Helical" evidence="7">
    <location>
        <begin position="12"/>
        <end position="34"/>
    </location>
</feature>
<dbReference type="GO" id="GO:0022857">
    <property type="term" value="F:transmembrane transporter activity"/>
    <property type="evidence" value="ECO:0007669"/>
    <property type="project" value="InterPro"/>
</dbReference>
<dbReference type="GO" id="GO:0005886">
    <property type="term" value="C:plasma membrane"/>
    <property type="evidence" value="ECO:0007669"/>
    <property type="project" value="UniProtKB-SubCell"/>
</dbReference>
<feature type="transmembrane region" description="Helical" evidence="7">
    <location>
        <begin position="332"/>
        <end position="355"/>
    </location>
</feature>
<feature type="transmembrane region" description="Helical" evidence="7">
    <location>
        <begin position="211"/>
        <end position="234"/>
    </location>
</feature>
<feature type="transmembrane region" description="Helical" evidence="7">
    <location>
        <begin position="54"/>
        <end position="73"/>
    </location>
</feature>
<name>W9DGQ9_9ACTN</name>
<feature type="transmembrane region" description="Helical" evidence="7">
    <location>
        <begin position="167"/>
        <end position="186"/>
    </location>
</feature>
<dbReference type="EMBL" id="AYXO01000045">
    <property type="protein sequence ID" value="ETA05445.1"/>
    <property type="molecule type" value="Genomic_DNA"/>
</dbReference>
<feature type="transmembrane region" description="Helical" evidence="7">
    <location>
        <begin position="361"/>
        <end position="381"/>
    </location>
</feature>
<dbReference type="PANTHER" id="PTHR43124">
    <property type="entry name" value="PURINE EFFLUX PUMP PBUE"/>
    <property type="match status" value="1"/>
</dbReference>
<protein>
    <submittedName>
        <fullName evidence="8">MFS transporter</fullName>
    </submittedName>
</protein>
<reference evidence="8 9" key="1">
    <citation type="journal article" date="2014" name="Genome Announc.">
        <title>Draft Genome Sequence of Gordonia alkanivorans Strain CGMCC6845, a Halotolerant Hydrocarbon-Degrading Bacterium.</title>
        <authorList>
            <person name="Wang X."/>
            <person name="Jin D."/>
            <person name="Zhou L."/>
            <person name="Wu L."/>
            <person name="An W."/>
            <person name="Zhao L."/>
        </authorList>
    </citation>
    <scope>NUCLEOTIDE SEQUENCE [LARGE SCALE GENOMIC DNA]</scope>
    <source>
        <strain evidence="8 9">CGMCC 6845</strain>
    </source>
</reference>
<evidence type="ECO:0000256" key="2">
    <source>
        <dbReference type="ARBA" id="ARBA00022475"/>
    </source>
</evidence>
<feature type="transmembrane region" description="Helical" evidence="7">
    <location>
        <begin position="103"/>
        <end position="127"/>
    </location>
</feature>
<dbReference type="HOGENOM" id="CLU_058221_0_0_11"/>
<dbReference type="Pfam" id="PF07690">
    <property type="entry name" value="MFS_1"/>
    <property type="match status" value="1"/>
</dbReference>
<dbReference type="InterPro" id="IPR036259">
    <property type="entry name" value="MFS_trans_sf"/>
</dbReference>
<evidence type="ECO:0000256" key="3">
    <source>
        <dbReference type="ARBA" id="ARBA00022692"/>
    </source>
</evidence>
<keyword evidence="5 7" id="KW-0472">Membrane</keyword>
<dbReference type="AlphaFoldDB" id="W9DGQ9"/>
<dbReference type="PATRIC" id="fig|1423140.3.peg.3665"/>
<sequence length="430" mass="43707">MKRAFSFGLDREWLVIVTGIAFIAATYGLVRLAYGLFLPDIQTDLALDSAGAGYISAGSSLVYCLAALCGFLFGRQCPRMLIVVATATAAGGVWGMAAAAHLVVFGLCAVIASVGAGLASPAMVSVVRRNIDAKRIDRAQSMVNSGTGPGLVGAGLLALLFLPGWRLTWAVIGVITVLIAIALLTADRPDPADRNEQGNAMSADWVRRHRTALTAAVLLGVASSAMWTYGRAILVDSGGSSQSGTIIAWIMIGFGGAAVAGTAIPLAKWTATCAWTLSCSTMTAGILLVAAAPGQMAVALVGCLLFGWGFTSSTSALIAWTSTIDATRSAAGTALLFIAMVFGQAVGATALGAIITAAGYGAAFVVAAAIAAMSIAVSTLARTDRRAEADEPDASVDSVRAPSREPGQQLSAGPAPAERVAGELGAQQCH</sequence>
<gene>
    <name evidence="8" type="ORF">V525_18365</name>
</gene>
<feature type="transmembrane region" description="Helical" evidence="7">
    <location>
        <begin position="139"/>
        <end position="161"/>
    </location>
</feature>
<evidence type="ECO:0000313" key="8">
    <source>
        <dbReference type="EMBL" id="ETA05445.1"/>
    </source>
</evidence>
<dbReference type="InterPro" id="IPR050189">
    <property type="entry name" value="MFS_Efflux_Transporters"/>
</dbReference>
<keyword evidence="2" id="KW-1003">Cell membrane</keyword>
<comment type="subcellular location">
    <subcellularLocation>
        <location evidence="1">Cell membrane</location>
        <topology evidence="1">Multi-pass membrane protein</topology>
    </subcellularLocation>
</comment>
<evidence type="ECO:0000256" key="5">
    <source>
        <dbReference type="ARBA" id="ARBA00023136"/>
    </source>
</evidence>
<keyword evidence="9" id="KW-1185">Reference proteome</keyword>
<accession>W9DGQ9</accession>
<feature type="transmembrane region" description="Helical" evidence="7">
    <location>
        <begin position="274"/>
        <end position="292"/>
    </location>
</feature>
<dbReference type="InterPro" id="IPR011701">
    <property type="entry name" value="MFS"/>
</dbReference>
<dbReference type="Proteomes" id="UP000035035">
    <property type="component" value="Unassembled WGS sequence"/>
</dbReference>
<dbReference type="PANTHER" id="PTHR43124:SF3">
    <property type="entry name" value="CHLORAMPHENICOL EFFLUX PUMP RV0191"/>
    <property type="match status" value="1"/>
</dbReference>
<comment type="caution">
    <text evidence="8">The sequence shown here is derived from an EMBL/GenBank/DDBJ whole genome shotgun (WGS) entry which is preliminary data.</text>
</comment>
<feature type="transmembrane region" description="Helical" evidence="7">
    <location>
        <begin position="246"/>
        <end position="267"/>
    </location>
</feature>
<keyword evidence="3 7" id="KW-0812">Transmembrane</keyword>
<feature type="transmembrane region" description="Helical" evidence="7">
    <location>
        <begin position="298"/>
        <end position="320"/>
    </location>
</feature>
<feature type="transmembrane region" description="Helical" evidence="7">
    <location>
        <begin position="80"/>
        <end position="97"/>
    </location>
</feature>
<organism evidence="8 9">
    <name type="scientific">Gordonia alkanivorans CGMCC 6845</name>
    <dbReference type="NCBI Taxonomy" id="1423140"/>
    <lineage>
        <taxon>Bacteria</taxon>
        <taxon>Bacillati</taxon>
        <taxon>Actinomycetota</taxon>
        <taxon>Actinomycetes</taxon>
        <taxon>Mycobacteriales</taxon>
        <taxon>Gordoniaceae</taxon>
        <taxon>Gordonia</taxon>
    </lineage>
</organism>
<evidence type="ECO:0000256" key="4">
    <source>
        <dbReference type="ARBA" id="ARBA00022989"/>
    </source>
</evidence>
<evidence type="ECO:0000256" key="6">
    <source>
        <dbReference type="SAM" id="MobiDB-lite"/>
    </source>
</evidence>
<evidence type="ECO:0000256" key="7">
    <source>
        <dbReference type="SAM" id="Phobius"/>
    </source>
</evidence>
<dbReference type="Gene3D" id="1.20.1250.20">
    <property type="entry name" value="MFS general substrate transporter like domains"/>
    <property type="match status" value="1"/>
</dbReference>
<evidence type="ECO:0000256" key="1">
    <source>
        <dbReference type="ARBA" id="ARBA00004651"/>
    </source>
</evidence>
<dbReference type="RefSeq" id="WP_035752327.1">
    <property type="nucleotide sequence ID" value="NZ_KI629797.1"/>
</dbReference>
<keyword evidence="4 7" id="KW-1133">Transmembrane helix</keyword>
<feature type="region of interest" description="Disordered" evidence="6">
    <location>
        <begin position="386"/>
        <end position="430"/>
    </location>
</feature>
<proteinExistence type="predicted"/>